<accession>A0A7X4YSG6</accession>
<proteinExistence type="predicted"/>
<keyword evidence="2" id="KW-0227">DNA damage</keyword>
<dbReference type="AlphaFoldDB" id="A0A7X4YSG6"/>
<dbReference type="InterPro" id="IPR000305">
    <property type="entry name" value="GIY-YIG_endonuc"/>
</dbReference>
<dbReference type="CDD" id="cd10434">
    <property type="entry name" value="GIY-YIG_UvrC_Cho"/>
    <property type="match status" value="1"/>
</dbReference>
<comment type="caution">
    <text evidence="8">The sequence shown here is derived from an EMBL/GenBank/DDBJ whole genome shotgun (WGS) entry which is preliminary data.</text>
</comment>
<evidence type="ECO:0000256" key="6">
    <source>
        <dbReference type="SAM" id="MobiDB-lite"/>
    </source>
</evidence>
<dbReference type="Proteomes" id="UP000558113">
    <property type="component" value="Unassembled WGS sequence"/>
</dbReference>
<name>A0A7X4YSG6_9BACL</name>
<evidence type="ECO:0000256" key="4">
    <source>
        <dbReference type="ARBA" id="ARBA00022881"/>
    </source>
</evidence>
<sequence>METTEPFAFKAGDYPEKPGCYLMRDASGVLLYVGKSKSLRSRLRSYFTTRHTRKRLRELVARIASIEIILVNNETESLLLENNLIKIHKPPYNRALKKDNSGYAYLELTGERIPRLAVHYRDRRESAPTPSPESDSVPVRKGAKDAAPEPACEPKRFGPFANARFRTELLEFLADHYKLRSCTVLPKRACLLYHIHKCSGICEGHISEADYAKDVKQLSDLLFGGSKDALIARMYGQMTEYAEQLKFEKAQNMLEHIRNLEKTPEKQIVDRETNLNQEVLYFGSEGVMIAKVQQGMLRDFQLHELERGYAETACDRFLIQRYRAETKPDELIVNRIADPAAVRRALRRPGEGQAPALRITAPKRGLKHALLQLCRENYEYRTTNHSAKEPYHAAEQRNRLIPGLSPIE</sequence>
<feature type="region of interest" description="Disordered" evidence="6">
    <location>
        <begin position="122"/>
        <end position="150"/>
    </location>
</feature>
<dbReference type="FunFam" id="3.40.1440.10:FF:000001">
    <property type="entry name" value="UvrABC system protein C"/>
    <property type="match status" value="1"/>
</dbReference>
<organism evidence="8 9">
    <name type="scientific">Paenibacillus sacheonensis</name>
    <dbReference type="NCBI Taxonomy" id="742054"/>
    <lineage>
        <taxon>Bacteria</taxon>
        <taxon>Bacillati</taxon>
        <taxon>Bacillota</taxon>
        <taxon>Bacilli</taxon>
        <taxon>Bacillales</taxon>
        <taxon>Paenibacillaceae</taxon>
        <taxon>Paenibacillus</taxon>
    </lineage>
</organism>
<dbReference type="Pfam" id="PF01541">
    <property type="entry name" value="GIY-YIG"/>
    <property type="match status" value="1"/>
</dbReference>
<dbReference type="SUPFAM" id="SSF46600">
    <property type="entry name" value="C-terminal UvrC-binding domain of UvrB"/>
    <property type="match status" value="1"/>
</dbReference>
<keyword evidence="9" id="KW-1185">Reference proteome</keyword>
<feature type="domain" description="GIY-YIG" evidence="7">
    <location>
        <begin position="16"/>
        <end position="94"/>
    </location>
</feature>
<dbReference type="PROSITE" id="PS50164">
    <property type="entry name" value="GIY_YIG"/>
    <property type="match status" value="1"/>
</dbReference>
<dbReference type="GO" id="GO:0009380">
    <property type="term" value="C:excinuclease repair complex"/>
    <property type="evidence" value="ECO:0007669"/>
    <property type="project" value="TreeGrafter"/>
</dbReference>
<evidence type="ECO:0000256" key="5">
    <source>
        <dbReference type="ARBA" id="ARBA00023204"/>
    </source>
</evidence>
<dbReference type="SMART" id="SM00465">
    <property type="entry name" value="GIYc"/>
    <property type="match status" value="1"/>
</dbReference>
<dbReference type="GO" id="GO:0004518">
    <property type="term" value="F:nuclease activity"/>
    <property type="evidence" value="ECO:0007669"/>
    <property type="project" value="UniProtKB-KW"/>
</dbReference>
<keyword evidence="5" id="KW-0234">DNA repair</keyword>
<keyword evidence="4" id="KW-0267">Excision nuclease</keyword>
<evidence type="ECO:0000256" key="1">
    <source>
        <dbReference type="ARBA" id="ARBA00022490"/>
    </source>
</evidence>
<dbReference type="PANTHER" id="PTHR30562:SF1">
    <property type="entry name" value="UVRABC SYSTEM PROTEIN C"/>
    <property type="match status" value="1"/>
</dbReference>
<evidence type="ECO:0000313" key="8">
    <source>
        <dbReference type="EMBL" id="NBC71720.1"/>
    </source>
</evidence>
<evidence type="ECO:0000259" key="7">
    <source>
        <dbReference type="PROSITE" id="PS50164"/>
    </source>
</evidence>
<dbReference type="EMBL" id="JAAAMU010000013">
    <property type="protein sequence ID" value="NBC71720.1"/>
    <property type="molecule type" value="Genomic_DNA"/>
</dbReference>
<dbReference type="Gene3D" id="3.40.1440.10">
    <property type="entry name" value="GIY-YIG endonuclease"/>
    <property type="match status" value="1"/>
</dbReference>
<protein>
    <submittedName>
        <fullName evidence="8">GIY-YIG nuclease family protein</fullName>
    </submittedName>
</protein>
<evidence type="ECO:0000256" key="2">
    <source>
        <dbReference type="ARBA" id="ARBA00022763"/>
    </source>
</evidence>
<reference evidence="8 9" key="1">
    <citation type="submission" date="2020-01" db="EMBL/GenBank/DDBJ databases">
        <title>Paenibacillus soybeanensis sp. nov. isolated from the nodules of soybean (Glycine max(L.) Merr).</title>
        <authorList>
            <person name="Wang H."/>
        </authorList>
    </citation>
    <scope>NUCLEOTIDE SEQUENCE [LARGE SCALE GENOMIC DNA]</scope>
    <source>
        <strain evidence="8 9">DSM 23054</strain>
    </source>
</reference>
<dbReference type="InterPro" id="IPR036876">
    <property type="entry name" value="UVR_dom_sf"/>
</dbReference>
<evidence type="ECO:0000256" key="3">
    <source>
        <dbReference type="ARBA" id="ARBA00022769"/>
    </source>
</evidence>
<gene>
    <name evidence="8" type="ORF">GT003_22210</name>
</gene>
<dbReference type="PANTHER" id="PTHR30562">
    <property type="entry name" value="UVRC/OXIDOREDUCTASE"/>
    <property type="match status" value="1"/>
</dbReference>
<dbReference type="GO" id="GO:0006289">
    <property type="term" value="P:nucleotide-excision repair"/>
    <property type="evidence" value="ECO:0007669"/>
    <property type="project" value="InterPro"/>
</dbReference>
<dbReference type="RefSeq" id="WP_161701964.1">
    <property type="nucleotide sequence ID" value="NZ_JAAAMU010000013.1"/>
</dbReference>
<keyword evidence="3" id="KW-0228">DNA excision</keyword>
<keyword evidence="1" id="KW-0963">Cytoplasm</keyword>
<dbReference type="OrthoDB" id="9804933at2"/>
<dbReference type="Pfam" id="PF22920">
    <property type="entry name" value="UvrC_RNaseH"/>
    <property type="match status" value="1"/>
</dbReference>
<dbReference type="InterPro" id="IPR035901">
    <property type="entry name" value="GIY-YIG_endonuc_sf"/>
</dbReference>
<dbReference type="InterPro" id="IPR047296">
    <property type="entry name" value="GIY-YIG_UvrC_Cho"/>
</dbReference>
<evidence type="ECO:0000313" key="9">
    <source>
        <dbReference type="Proteomes" id="UP000558113"/>
    </source>
</evidence>
<dbReference type="SUPFAM" id="SSF82771">
    <property type="entry name" value="GIY-YIG endonuclease"/>
    <property type="match status" value="1"/>
</dbReference>
<dbReference type="InterPro" id="IPR050066">
    <property type="entry name" value="UvrABC_protein_C"/>
</dbReference>